<evidence type="ECO:0000313" key="10">
    <source>
        <dbReference type="Proteomes" id="UP000198855"/>
    </source>
</evidence>
<evidence type="ECO:0000256" key="1">
    <source>
        <dbReference type="ARBA" id="ARBA00004651"/>
    </source>
</evidence>
<evidence type="ECO:0000256" key="5">
    <source>
        <dbReference type="ARBA" id="ARBA00022989"/>
    </source>
</evidence>
<evidence type="ECO:0000256" key="7">
    <source>
        <dbReference type="RuleBase" id="RU363032"/>
    </source>
</evidence>
<feature type="transmembrane region" description="Helical" evidence="7">
    <location>
        <begin position="107"/>
        <end position="128"/>
    </location>
</feature>
<name>A0A1I1YMW4_9BACL</name>
<reference evidence="10" key="1">
    <citation type="submission" date="2016-10" db="EMBL/GenBank/DDBJ databases">
        <authorList>
            <person name="Varghese N."/>
            <person name="Submissions S."/>
        </authorList>
    </citation>
    <scope>NUCLEOTIDE SEQUENCE [LARGE SCALE GENOMIC DNA]</scope>
    <source>
        <strain evidence="10">CGMCC 1.10784</strain>
    </source>
</reference>
<evidence type="ECO:0000256" key="3">
    <source>
        <dbReference type="ARBA" id="ARBA00022475"/>
    </source>
</evidence>
<dbReference type="PANTHER" id="PTHR30151:SF20">
    <property type="entry name" value="ABC TRANSPORTER PERMEASE PROTEIN HI_0355-RELATED"/>
    <property type="match status" value="1"/>
</dbReference>
<keyword evidence="2 7" id="KW-0813">Transport</keyword>
<dbReference type="OrthoDB" id="9804353at2"/>
<dbReference type="RefSeq" id="WP_091185567.1">
    <property type="nucleotide sequence ID" value="NZ_FOMT01000002.1"/>
</dbReference>
<evidence type="ECO:0000256" key="4">
    <source>
        <dbReference type="ARBA" id="ARBA00022692"/>
    </source>
</evidence>
<dbReference type="CDD" id="cd06261">
    <property type="entry name" value="TM_PBP2"/>
    <property type="match status" value="1"/>
</dbReference>
<feature type="transmembrane region" description="Helical" evidence="7">
    <location>
        <begin position="166"/>
        <end position="185"/>
    </location>
</feature>
<keyword evidence="6 7" id="KW-0472">Membrane</keyword>
<sequence>MKEITAVNTEQPPVSPPVLRAADNEASGLSTKVNRPRNISIRKDSRSTLWLPLGFGLLFLVIWQLKGFHKLFNLELYQLPIPSAIAKAIQANADLLWNYSLYTGLEMIGGCLIGSAIGLLAAVAASFIPQTGRGAITLLAALNAVPIVALAPVMNNWFGDGVASKIAIVSIMTMATMAVSAYKGLRSVEPAYLELMHAYAAGKYTIFLKLRFKLALPHMFTALKINMATGIIGAIVGEFFISSRGLGFLLSDQIKLGNMPIAWSCIVIAAVLGIVLYYCIQLIERVAIPWHVARRKLH</sequence>
<dbReference type="GO" id="GO:0055085">
    <property type="term" value="P:transmembrane transport"/>
    <property type="evidence" value="ECO:0007669"/>
    <property type="project" value="InterPro"/>
</dbReference>
<dbReference type="Pfam" id="PF00528">
    <property type="entry name" value="BPD_transp_1"/>
    <property type="match status" value="1"/>
</dbReference>
<evidence type="ECO:0000256" key="6">
    <source>
        <dbReference type="ARBA" id="ARBA00023136"/>
    </source>
</evidence>
<dbReference type="InterPro" id="IPR000515">
    <property type="entry name" value="MetI-like"/>
</dbReference>
<keyword evidence="5 7" id="KW-1133">Transmembrane helix</keyword>
<dbReference type="SUPFAM" id="SSF161098">
    <property type="entry name" value="MetI-like"/>
    <property type="match status" value="1"/>
</dbReference>
<evidence type="ECO:0000313" key="9">
    <source>
        <dbReference type="EMBL" id="SFE19320.1"/>
    </source>
</evidence>
<comment type="similarity">
    <text evidence="7">Belongs to the binding-protein-dependent transport system permease family.</text>
</comment>
<feature type="transmembrane region" description="Helical" evidence="7">
    <location>
        <begin position="47"/>
        <end position="65"/>
    </location>
</feature>
<gene>
    <name evidence="9" type="ORF">SAMN05216378_2666</name>
</gene>
<dbReference type="AlphaFoldDB" id="A0A1I1YMW4"/>
<feature type="transmembrane region" description="Helical" evidence="7">
    <location>
        <begin position="135"/>
        <end position="154"/>
    </location>
</feature>
<keyword evidence="4 7" id="KW-0812">Transmembrane</keyword>
<dbReference type="Proteomes" id="UP000198855">
    <property type="component" value="Unassembled WGS sequence"/>
</dbReference>
<keyword evidence="10" id="KW-1185">Reference proteome</keyword>
<feature type="transmembrane region" description="Helical" evidence="7">
    <location>
        <begin position="261"/>
        <end position="280"/>
    </location>
</feature>
<dbReference type="InterPro" id="IPR035906">
    <property type="entry name" value="MetI-like_sf"/>
</dbReference>
<dbReference type="Gene3D" id="1.10.3720.10">
    <property type="entry name" value="MetI-like"/>
    <property type="match status" value="1"/>
</dbReference>
<dbReference type="EMBL" id="FOMT01000002">
    <property type="protein sequence ID" value="SFE19320.1"/>
    <property type="molecule type" value="Genomic_DNA"/>
</dbReference>
<dbReference type="PANTHER" id="PTHR30151">
    <property type="entry name" value="ALKANE SULFONATE ABC TRANSPORTER-RELATED, MEMBRANE SUBUNIT"/>
    <property type="match status" value="1"/>
</dbReference>
<keyword evidence="3" id="KW-1003">Cell membrane</keyword>
<evidence type="ECO:0000259" key="8">
    <source>
        <dbReference type="PROSITE" id="PS50928"/>
    </source>
</evidence>
<organism evidence="9 10">
    <name type="scientific">Paenibacillus catalpae</name>
    <dbReference type="NCBI Taxonomy" id="1045775"/>
    <lineage>
        <taxon>Bacteria</taxon>
        <taxon>Bacillati</taxon>
        <taxon>Bacillota</taxon>
        <taxon>Bacilli</taxon>
        <taxon>Bacillales</taxon>
        <taxon>Paenibacillaceae</taxon>
        <taxon>Paenibacillus</taxon>
    </lineage>
</organism>
<protein>
    <submittedName>
        <fullName evidence="9">NitT/TauT family transport system permease protein</fullName>
    </submittedName>
</protein>
<dbReference type="GO" id="GO:0005886">
    <property type="term" value="C:plasma membrane"/>
    <property type="evidence" value="ECO:0007669"/>
    <property type="project" value="UniProtKB-SubCell"/>
</dbReference>
<dbReference type="STRING" id="1045775.SAMN05216378_2666"/>
<accession>A0A1I1YMW4</accession>
<feature type="transmembrane region" description="Helical" evidence="7">
    <location>
        <begin position="219"/>
        <end position="241"/>
    </location>
</feature>
<dbReference type="PROSITE" id="PS50928">
    <property type="entry name" value="ABC_TM1"/>
    <property type="match status" value="1"/>
</dbReference>
<evidence type="ECO:0000256" key="2">
    <source>
        <dbReference type="ARBA" id="ARBA00022448"/>
    </source>
</evidence>
<feature type="domain" description="ABC transmembrane type-1" evidence="8">
    <location>
        <begin position="96"/>
        <end position="284"/>
    </location>
</feature>
<comment type="subcellular location">
    <subcellularLocation>
        <location evidence="1 7">Cell membrane</location>
        <topology evidence="1 7">Multi-pass membrane protein</topology>
    </subcellularLocation>
</comment>
<proteinExistence type="inferred from homology"/>